<dbReference type="InterPro" id="IPR019814">
    <property type="entry name" value="Translation_initiation_fac_3_N"/>
</dbReference>
<dbReference type="EMBL" id="LBVO01000062">
    <property type="protein sequence ID" value="KKQ86802.1"/>
    <property type="molecule type" value="Genomic_DNA"/>
</dbReference>
<name>A0A0G0L710_9BACT</name>
<evidence type="ECO:0000259" key="7">
    <source>
        <dbReference type="Pfam" id="PF05198"/>
    </source>
</evidence>
<dbReference type="GO" id="GO:0043022">
    <property type="term" value="F:ribosome binding"/>
    <property type="evidence" value="ECO:0007669"/>
    <property type="project" value="TreeGrafter"/>
</dbReference>
<sequence length="188" mass="21965">MKKKFPQPKKRRFYINEHIFANQVRLIDQNDDLIGDVSKNEALRIALEAELDLVLLGPNQVPPVAKIMDFGKFLYEQSRKDKKNKAKSKDTEVKEIRLSFNLSEHDRDVKLKHAQKFVSEGHRIKLQLRLKGRENIYAEKAIDILHDFAEKLNSDFEQNPQKQGKVFNVLLKAKTNKDNLLKDENQNT</sequence>
<protein>
    <recommendedName>
        <fullName evidence="4 5">Translation initiation factor IF-3</fullName>
    </recommendedName>
</protein>
<dbReference type="NCBIfam" id="TIGR00168">
    <property type="entry name" value="infC"/>
    <property type="match status" value="1"/>
</dbReference>
<evidence type="ECO:0000256" key="1">
    <source>
        <dbReference type="ARBA" id="ARBA00005439"/>
    </source>
</evidence>
<dbReference type="InterPro" id="IPR019813">
    <property type="entry name" value="Translation_initiation_fac3_CS"/>
</dbReference>
<comment type="similarity">
    <text evidence="1 5">Belongs to the IF-3 family.</text>
</comment>
<evidence type="ECO:0000313" key="9">
    <source>
        <dbReference type="Proteomes" id="UP000033934"/>
    </source>
</evidence>
<dbReference type="InterPro" id="IPR001288">
    <property type="entry name" value="Translation_initiation_fac_3"/>
</dbReference>
<dbReference type="Gene3D" id="3.30.110.10">
    <property type="entry name" value="Translation initiation factor 3 (IF-3), C-terminal domain"/>
    <property type="match status" value="1"/>
</dbReference>
<keyword evidence="2 5" id="KW-0396">Initiation factor</keyword>
<dbReference type="Pfam" id="PF00707">
    <property type="entry name" value="IF3_C"/>
    <property type="match status" value="1"/>
</dbReference>
<evidence type="ECO:0000256" key="2">
    <source>
        <dbReference type="ARBA" id="ARBA00022540"/>
    </source>
</evidence>
<evidence type="ECO:0000259" key="6">
    <source>
        <dbReference type="Pfam" id="PF00707"/>
    </source>
</evidence>
<evidence type="ECO:0000256" key="5">
    <source>
        <dbReference type="RuleBase" id="RU000646"/>
    </source>
</evidence>
<evidence type="ECO:0000313" key="8">
    <source>
        <dbReference type="EMBL" id="KKQ86802.1"/>
    </source>
</evidence>
<dbReference type="Pfam" id="PF05198">
    <property type="entry name" value="IF3_N"/>
    <property type="match status" value="1"/>
</dbReference>
<dbReference type="InterPro" id="IPR036788">
    <property type="entry name" value="T_IF-3_C_sf"/>
</dbReference>
<dbReference type="AlphaFoldDB" id="A0A0G0L710"/>
<dbReference type="SUPFAM" id="SSF54364">
    <property type="entry name" value="Translation initiation factor IF3, N-terminal domain"/>
    <property type="match status" value="1"/>
</dbReference>
<dbReference type="GO" id="GO:0005737">
    <property type="term" value="C:cytoplasm"/>
    <property type="evidence" value="ECO:0007669"/>
    <property type="project" value="UniProtKB-SubCell"/>
</dbReference>
<dbReference type="InterPro" id="IPR019815">
    <property type="entry name" value="Translation_initiation_fac_3_C"/>
</dbReference>
<proteinExistence type="inferred from homology"/>
<comment type="subcellular location">
    <subcellularLocation>
        <location evidence="5">Cytoplasm</location>
    </subcellularLocation>
</comment>
<dbReference type="Proteomes" id="UP000033934">
    <property type="component" value="Unassembled WGS sequence"/>
</dbReference>
<dbReference type="PROSITE" id="PS00938">
    <property type="entry name" value="IF3"/>
    <property type="match status" value="1"/>
</dbReference>
<dbReference type="SUPFAM" id="SSF55200">
    <property type="entry name" value="Translation initiation factor IF3, C-terminal domain"/>
    <property type="match status" value="1"/>
</dbReference>
<dbReference type="Gene3D" id="3.10.20.80">
    <property type="entry name" value="Translation initiation factor 3 (IF-3), N-terminal domain"/>
    <property type="match status" value="1"/>
</dbReference>
<comment type="caution">
    <text evidence="8">The sequence shown here is derived from an EMBL/GenBank/DDBJ whole genome shotgun (WGS) entry which is preliminary data.</text>
</comment>
<dbReference type="PANTHER" id="PTHR10938">
    <property type="entry name" value="TRANSLATION INITIATION FACTOR IF-3"/>
    <property type="match status" value="1"/>
</dbReference>
<organism evidence="8 9">
    <name type="scientific">Berkelbacteria bacterium GW2011_GWA2_38_9</name>
    <dbReference type="NCBI Taxonomy" id="1618334"/>
    <lineage>
        <taxon>Bacteria</taxon>
        <taxon>Candidatus Berkelbacteria</taxon>
    </lineage>
</organism>
<dbReference type="PATRIC" id="fig|1618334.3.peg.789"/>
<accession>A0A0G0L710</accession>
<dbReference type="PANTHER" id="PTHR10938:SF0">
    <property type="entry name" value="TRANSLATION INITIATION FACTOR IF-3, MITOCHONDRIAL"/>
    <property type="match status" value="1"/>
</dbReference>
<comment type="subunit">
    <text evidence="5">Monomer.</text>
</comment>
<dbReference type="GO" id="GO:0003743">
    <property type="term" value="F:translation initiation factor activity"/>
    <property type="evidence" value="ECO:0007669"/>
    <property type="project" value="UniProtKB-UniRule"/>
</dbReference>
<comment type="function">
    <text evidence="5">IF-3 binds to the 30S ribosomal subunit and shifts the equilibrium between 70S ribosomes and their 50S and 30S subunits in favor of the free subunits, thus enhancing the availability of 30S subunits on which protein synthesis initiation begins.</text>
</comment>
<reference evidence="8 9" key="1">
    <citation type="journal article" date="2015" name="Nature">
        <title>rRNA introns, odd ribosomes, and small enigmatic genomes across a large radiation of phyla.</title>
        <authorList>
            <person name="Brown C.T."/>
            <person name="Hug L.A."/>
            <person name="Thomas B.C."/>
            <person name="Sharon I."/>
            <person name="Castelle C.J."/>
            <person name="Singh A."/>
            <person name="Wilkins M.J."/>
            <person name="Williams K.H."/>
            <person name="Banfield J.F."/>
        </authorList>
    </citation>
    <scope>NUCLEOTIDE SEQUENCE [LARGE SCALE GENOMIC DNA]</scope>
</reference>
<gene>
    <name evidence="8" type="ORF">UT11_C0062G0007</name>
</gene>
<keyword evidence="3 5" id="KW-0648">Protein biosynthesis</keyword>
<evidence type="ECO:0000256" key="3">
    <source>
        <dbReference type="ARBA" id="ARBA00022917"/>
    </source>
</evidence>
<dbReference type="InterPro" id="IPR036787">
    <property type="entry name" value="T_IF-3_N_sf"/>
</dbReference>
<dbReference type="GO" id="GO:0032790">
    <property type="term" value="P:ribosome disassembly"/>
    <property type="evidence" value="ECO:0007669"/>
    <property type="project" value="TreeGrafter"/>
</dbReference>
<feature type="domain" description="Translation initiation factor 3 C-terminal" evidence="6">
    <location>
        <begin position="91"/>
        <end position="173"/>
    </location>
</feature>
<feature type="domain" description="Translation initiation factor 3 N-terminal" evidence="7">
    <location>
        <begin position="15"/>
        <end position="83"/>
    </location>
</feature>
<evidence type="ECO:0000256" key="4">
    <source>
        <dbReference type="NCBIfam" id="TIGR00168"/>
    </source>
</evidence>